<feature type="signal peptide" evidence="1">
    <location>
        <begin position="1"/>
        <end position="21"/>
    </location>
</feature>
<dbReference type="OrthoDB" id="9835726at2"/>
<keyword evidence="1" id="KW-0732">Signal</keyword>
<evidence type="ECO:0000256" key="1">
    <source>
        <dbReference type="SAM" id="SignalP"/>
    </source>
</evidence>
<accession>A0A2T2YA13</accession>
<dbReference type="RefSeq" id="WP_106925882.1">
    <property type="nucleotide sequence ID" value="NZ_PYFT01000001.1"/>
</dbReference>
<dbReference type="EMBL" id="PYFT01000001">
    <property type="protein sequence ID" value="PSR52349.1"/>
    <property type="molecule type" value="Genomic_DNA"/>
</dbReference>
<sequence length="283" mass="32702">MTKKGYLVCLTLLKISAQVLGQDSISVVGLRADTYLHPANSNTAYTLQKNEFSLNFAASSLPLPTWAWWGITDKITAEIDFLPLIGGVFEKPHLPVPSFNFRFKLTDQAGSKPALAYETMFQHLYHSFDQADNPYFATRRKGTNWYHHLNASWRVSSAFYMHAAAGLTYAHYLQLVNKETLVQKIYSDHITPDFSLGLDYRFTWISFHANGSYGSTFNYLDNVARKIEGMYGCRLAPFYRSRFKLLKNFRAEWTGFYVSFKDINASAYVPLFIPYVYWQFKWK</sequence>
<protein>
    <submittedName>
        <fullName evidence="2">Uncharacterized protein</fullName>
    </submittedName>
</protein>
<gene>
    <name evidence="2" type="ORF">AHMF7605_01830</name>
</gene>
<reference evidence="2 3" key="1">
    <citation type="submission" date="2018-03" db="EMBL/GenBank/DDBJ databases">
        <title>Adhaeribacter sp. HMF7605 Genome sequencing and assembly.</title>
        <authorList>
            <person name="Kang H."/>
            <person name="Kang J."/>
            <person name="Cha I."/>
            <person name="Kim H."/>
            <person name="Joh K."/>
        </authorList>
    </citation>
    <scope>NUCLEOTIDE SEQUENCE [LARGE SCALE GENOMIC DNA]</scope>
    <source>
        <strain evidence="2 3">HMF7605</strain>
    </source>
</reference>
<evidence type="ECO:0000313" key="3">
    <source>
        <dbReference type="Proteomes" id="UP000240357"/>
    </source>
</evidence>
<comment type="caution">
    <text evidence="2">The sequence shown here is derived from an EMBL/GenBank/DDBJ whole genome shotgun (WGS) entry which is preliminary data.</text>
</comment>
<dbReference type="AlphaFoldDB" id="A0A2T2YA13"/>
<feature type="chain" id="PRO_5015703131" evidence="1">
    <location>
        <begin position="22"/>
        <end position="283"/>
    </location>
</feature>
<dbReference type="Proteomes" id="UP000240357">
    <property type="component" value="Unassembled WGS sequence"/>
</dbReference>
<name>A0A2T2YA13_9BACT</name>
<keyword evidence="3" id="KW-1185">Reference proteome</keyword>
<organism evidence="2 3">
    <name type="scientific">Adhaeribacter arboris</name>
    <dbReference type="NCBI Taxonomy" id="2072846"/>
    <lineage>
        <taxon>Bacteria</taxon>
        <taxon>Pseudomonadati</taxon>
        <taxon>Bacteroidota</taxon>
        <taxon>Cytophagia</taxon>
        <taxon>Cytophagales</taxon>
        <taxon>Hymenobacteraceae</taxon>
        <taxon>Adhaeribacter</taxon>
    </lineage>
</organism>
<proteinExistence type="predicted"/>
<evidence type="ECO:0000313" key="2">
    <source>
        <dbReference type="EMBL" id="PSR52349.1"/>
    </source>
</evidence>